<gene>
    <name evidence="7" type="ordered locus">TherJR_0329</name>
</gene>
<name>D5XAB6_THEPJ</name>
<dbReference type="PANTHER" id="PTHR34857">
    <property type="entry name" value="SLL0384 PROTEIN"/>
    <property type="match status" value="1"/>
</dbReference>
<dbReference type="InterPro" id="IPR051611">
    <property type="entry name" value="ECF_transporter_component"/>
</dbReference>
<dbReference type="PANTHER" id="PTHR34857:SF2">
    <property type="entry name" value="SLL0384 PROTEIN"/>
    <property type="match status" value="1"/>
</dbReference>
<feature type="transmembrane region" description="Helical" evidence="6">
    <location>
        <begin position="73"/>
        <end position="94"/>
    </location>
</feature>
<keyword evidence="5 6" id="KW-0472">Membrane</keyword>
<dbReference type="OrthoDB" id="8075495at2"/>
<evidence type="ECO:0000256" key="4">
    <source>
        <dbReference type="ARBA" id="ARBA00022989"/>
    </source>
</evidence>
<feature type="transmembrane region" description="Helical" evidence="6">
    <location>
        <begin position="246"/>
        <end position="264"/>
    </location>
</feature>
<keyword evidence="4 6" id="KW-1133">Transmembrane helix</keyword>
<evidence type="ECO:0000256" key="6">
    <source>
        <dbReference type="SAM" id="Phobius"/>
    </source>
</evidence>
<evidence type="ECO:0000256" key="1">
    <source>
        <dbReference type="ARBA" id="ARBA00004141"/>
    </source>
</evidence>
<dbReference type="eggNOG" id="COG0619">
    <property type="taxonomic scope" value="Bacteria"/>
</dbReference>
<feature type="transmembrane region" description="Helical" evidence="6">
    <location>
        <begin position="115"/>
        <end position="136"/>
    </location>
</feature>
<dbReference type="RefSeq" id="WP_013119239.1">
    <property type="nucleotide sequence ID" value="NC_014152.1"/>
</dbReference>
<dbReference type="HOGENOM" id="CLU_056469_2_2_9"/>
<dbReference type="KEGG" id="tjr:TherJR_0329"/>
<accession>D5XAB6</accession>
<organism evidence="7 8">
    <name type="scientific">Thermincola potens (strain JR)</name>
    <dbReference type="NCBI Taxonomy" id="635013"/>
    <lineage>
        <taxon>Bacteria</taxon>
        <taxon>Bacillati</taxon>
        <taxon>Bacillota</taxon>
        <taxon>Clostridia</taxon>
        <taxon>Eubacteriales</taxon>
        <taxon>Thermincolaceae</taxon>
        <taxon>Thermincola</taxon>
    </lineage>
</organism>
<dbReference type="STRING" id="635013.TherJR_0329"/>
<feature type="transmembrane region" description="Helical" evidence="6">
    <location>
        <begin position="193"/>
        <end position="212"/>
    </location>
</feature>
<dbReference type="CDD" id="cd16914">
    <property type="entry name" value="EcfT"/>
    <property type="match status" value="1"/>
</dbReference>
<keyword evidence="3 6" id="KW-0812">Transmembrane</keyword>
<dbReference type="GO" id="GO:0005886">
    <property type="term" value="C:plasma membrane"/>
    <property type="evidence" value="ECO:0007669"/>
    <property type="project" value="UniProtKB-ARBA"/>
</dbReference>
<evidence type="ECO:0000256" key="5">
    <source>
        <dbReference type="ARBA" id="ARBA00023136"/>
    </source>
</evidence>
<keyword evidence="8" id="KW-1185">Reference proteome</keyword>
<comment type="subcellular location">
    <subcellularLocation>
        <location evidence="1">Membrane</location>
        <topology evidence="1">Multi-pass membrane protein</topology>
    </subcellularLocation>
</comment>
<dbReference type="AlphaFoldDB" id="D5XAB6"/>
<evidence type="ECO:0000256" key="3">
    <source>
        <dbReference type="ARBA" id="ARBA00022692"/>
    </source>
</evidence>
<evidence type="ECO:0000256" key="2">
    <source>
        <dbReference type="ARBA" id="ARBA00022475"/>
    </source>
</evidence>
<proteinExistence type="predicted"/>
<protein>
    <submittedName>
        <fullName evidence="7">Cobalt transport protein</fullName>
    </submittedName>
</protein>
<dbReference type="Proteomes" id="UP000002377">
    <property type="component" value="Chromosome"/>
</dbReference>
<keyword evidence="2" id="KW-1003">Cell membrane</keyword>
<evidence type="ECO:0000313" key="8">
    <source>
        <dbReference type="Proteomes" id="UP000002377"/>
    </source>
</evidence>
<dbReference type="EMBL" id="CP002028">
    <property type="protein sequence ID" value="ADG81215.1"/>
    <property type="molecule type" value="Genomic_DNA"/>
</dbReference>
<feature type="transmembrane region" description="Helical" evidence="6">
    <location>
        <begin position="22"/>
        <end position="39"/>
    </location>
</feature>
<dbReference type="Pfam" id="PF02361">
    <property type="entry name" value="CbiQ"/>
    <property type="match status" value="1"/>
</dbReference>
<reference evidence="7 8" key="1">
    <citation type="submission" date="2010-05" db="EMBL/GenBank/DDBJ databases">
        <title>Complete sequence of Thermincola sp. JR.</title>
        <authorList>
            <consortium name="US DOE Joint Genome Institute"/>
            <person name="Lucas S."/>
            <person name="Copeland A."/>
            <person name="Lapidus A."/>
            <person name="Cheng J.-F."/>
            <person name="Bruce D."/>
            <person name="Goodwin L."/>
            <person name="Pitluck S."/>
            <person name="Chertkov O."/>
            <person name="Detter J.C."/>
            <person name="Han C."/>
            <person name="Tapia R."/>
            <person name="Land M."/>
            <person name="Hauser L."/>
            <person name="Kyrpides N."/>
            <person name="Mikhailova N."/>
            <person name="Hazen T.C."/>
            <person name="Woyke T."/>
        </authorList>
    </citation>
    <scope>NUCLEOTIDE SEQUENCE [LARGE SCALE GENOMIC DNA]</scope>
    <source>
        <strain evidence="7 8">JR</strain>
    </source>
</reference>
<evidence type="ECO:0000313" key="7">
    <source>
        <dbReference type="EMBL" id="ADG81215.1"/>
    </source>
</evidence>
<sequence>MIDSLAFGRFVPGNSFLHRLDPRTKIFASFVLITTIMLINKMQVLFAFGLLTVMMIFLSGVSLKAFLNSVKLVLFLIIFTIIAHFLFTPGQLMFKWGFLQVSREGFNQGITMSLKLFYIVSVTSLVTLTTSPMALTDGLLAIFRPFKRMGLPADELALMMVIALRFIPTIWEETDKIKKAQMSRGAQFDTGNIITRIGHMTALMVPILVSAFRRADELALAMESRAYRVGIPRTRMKIMKFSPWDYLVMVLLTAVLIVVVGYRMNW</sequence>
<dbReference type="InterPro" id="IPR003339">
    <property type="entry name" value="ABC/ECF_trnsptr_transmembrane"/>
</dbReference>